<dbReference type="EMBL" id="JABSTV010000228">
    <property type="protein sequence ID" value="KAH7986883.1"/>
    <property type="molecule type" value="Genomic_DNA"/>
</dbReference>
<dbReference type="Proteomes" id="UP000821837">
    <property type="component" value="Unassembled WGS sequence"/>
</dbReference>
<proteinExistence type="predicted"/>
<feature type="region of interest" description="Disordered" evidence="1">
    <location>
        <begin position="144"/>
        <end position="187"/>
    </location>
</feature>
<reference evidence="2" key="2">
    <citation type="submission" date="2021-09" db="EMBL/GenBank/DDBJ databases">
        <authorList>
            <person name="Jia N."/>
            <person name="Wang J."/>
            <person name="Shi W."/>
            <person name="Du L."/>
            <person name="Sun Y."/>
            <person name="Zhan W."/>
            <person name="Jiang J."/>
            <person name="Wang Q."/>
            <person name="Zhang B."/>
            <person name="Ji P."/>
            <person name="Sakyi L.B."/>
            <person name="Cui X."/>
            <person name="Yuan T."/>
            <person name="Jiang B."/>
            <person name="Yang W."/>
            <person name="Lam T.T.-Y."/>
            <person name="Chang Q."/>
            <person name="Ding S."/>
            <person name="Wang X."/>
            <person name="Zhu J."/>
            <person name="Ruan X."/>
            <person name="Zhao L."/>
            <person name="Wei J."/>
            <person name="Que T."/>
            <person name="Du C."/>
            <person name="Cheng J."/>
            <person name="Dai P."/>
            <person name="Han X."/>
            <person name="Huang E."/>
            <person name="Gao Y."/>
            <person name="Liu J."/>
            <person name="Shao H."/>
            <person name="Ye R."/>
            <person name="Li L."/>
            <person name="Wei W."/>
            <person name="Wang X."/>
            <person name="Wang C."/>
            <person name="Huo Q."/>
            <person name="Li W."/>
            <person name="Guo W."/>
            <person name="Chen H."/>
            <person name="Chen S."/>
            <person name="Zhou L."/>
            <person name="Zhou L."/>
            <person name="Ni X."/>
            <person name="Tian J."/>
            <person name="Zhou Y."/>
            <person name="Sheng Y."/>
            <person name="Liu T."/>
            <person name="Pan Y."/>
            <person name="Xia L."/>
            <person name="Li J."/>
            <person name="Zhao F."/>
            <person name="Cao W."/>
        </authorList>
    </citation>
    <scope>NUCLEOTIDE SEQUENCE</scope>
    <source>
        <strain evidence="2">Rsan-2018</strain>
        <tissue evidence="2">Larvae</tissue>
    </source>
</reference>
<feature type="compositionally biased region" description="Basic residues" evidence="1">
    <location>
        <begin position="45"/>
        <end position="54"/>
    </location>
</feature>
<feature type="compositionally biased region" description="Polar residues" evidence="1">
    <location>
        <begin position="144"/>
        <end position="159"/>
    </location>
</feature>
<sequence>MVLDPSCARDRPPAARKRLSSSVASEAADSESDVKSDDSEAFIPAKHRRSRRKSSTSSSSEETVIYSNIVITTVAYVPVDVSLCGVSTRAYIPQGANVTAGVISDVDLELQDDVLKSIIVCTPPCKINSSDSVRQREGQRRNFLSATSWPALPSKTSEPVSEKIASHKASEPASTKAPPTVENSVNNTVPVEDDAHLINLLKMLVNVIRALIAGRQTPAALAAEQLLEALVPVSTAFAKNSMNSRKPRPFVLQWNVRSLRPRHADLVLRLLAMNTPPDVIALQESNVRKDELRLPADPWGSDHLPIWLTPEHTPSRQTAAYRVTNWDKFRQLLSEAPSHDKMFNW</sequence>
<name>A0A9D4YS76_RHISA</name>
<dbReference type="AlphaFoldDB" id="A0A9D4YS76"/>
<organism evidence="2 3">
    <name type="scientific">Rhipicephalus sanguineus</name>
    <name type="common">Brown dog tick</name>
    <name type="synonym">Ixodes sanguineus</name>
    <dbReference type="NCBI Taxonomy" id="34632"/>
    <lineage>
        <taxon>Eukaryota</taxon>
        <taxon>Metazoa</taxon>
        <taxon>Ecdysozoa</taxon>
        <taxon>Arthropoda</taxon>
        <taxon>Chelicerata</taxon>
        <taxon>Arachnida</taxon>
        <taxon>Acari</taxon>
        <taxon>Parasitiformes</taxon>
        <taxon>Ixodida</taxon>
        <taxon>Ixodoidea</taxon>
        <taxon>Ixodidae</taxon>
        <taxon>Rhipicephalinae</taxon>
        <taxon>Rhipicephalus</taxon>
        <taxon>Rhipicephalus</taxon>
    </lineage>
</organism>
<reference evidence="2" key="1">
    <citation type="journal article" date="2020" name="Cell">
        <title>Large-Scale Comparative Analyses of Tick Genomes Elucidate Their Genetic Diversity and Vector Capacities.</title>
        <authorList>
            <consortium name="Tick Genome and Microbiome Consortium (TIGMIC)"/>
            <person name="Jia N."/>
            <person name="Wang J."/>
            <person name="Shi W."/>
            <person name="Du L."/>
            <person name="Sun Y."/>
            <person name="Zhan W."/>
            <person name="Jiang J.F."/>
            <person name="Wang Q."/>
            <person name="Zhang B."/>
            <person name="Ji P."/>
            <person name="Bell-Sakyi L."/>
            <person name="Cui X.M."/>
            <person name="Yuan T.T."/>
            <person name="Jiang B.G."/>
            <person name="Yang W.F."/>
            <person name="Lam T.T."/>
            <person name="Chang Q.C."/>
            <person name="Ding S.J."/>
            <person name="Wang X.J."/>
            <person name="Zhu J.G."/>
            <person name="Ruan X.D."/>
            <person name="Zhao L."/>
            <person name="Wei J.T."/>
            <person name="Ye R.Z."/>
            <person name="Que T.C."/>
            <person name="Du C.H."/>
            <person name="Zhou Y.H."/>
            <person name="Cheng J.X."/>
            <person name="Dai P.F."/>
            <person name="Guo W.B."/>
            <person name="Han X.H."/>
            <person name="Huang E.J."/>
            <person name="Li L.F."/>
            <person name="Wei W."/>
            <person name="Gao Y.C."/>
            <person name="Liu J.Z."/>
            <person name="Shao H.Z."/>
            <person name="Wang X."/>
            <person name="Wang C.C."/>
            <person name="Yang T.C."/>
            <person name="Huo Q.B."/>
            <person name="Li W."/>
            <person name="Chen H.Y."/>
            <person name="Chen S.E."/>
            <person name="Zhou L.G."/>
            <person name="Ni X.B."/>
            <person name="Tian J.H."/>
            <person name="Sheng Y."/>
            <person name="Liu T."/>
            <person name="Pan Y.S."/>
            <person name="Xia L.Y."/>
            <person name="Li J."/>
            <person name="Zhao F."/>
            <person name="Cao W.C."/>
        </authorList>
    </citation>
    <scope>NUCLEOTIDE SEQUENCE</scope>
    <source>
        <strain evidence="2">Rsan-2018</strain>
    </source>
</reference>
<evidence type="ECO:0000256" key="1">
    <source>
        <dbReference type="SAM" id="MobiDB-lite"/>
    </source>
</evidence>
<evidence type="ECO:0000313" key="2">
    <source>
        <dbReference type="EMBL" id="KAH7986883.1"/>
    </source>
</evidence>
<gene>
    <name evidence="2" type="ORF">HPB52_024663</name>
</gene>
<feature type="region of interest" description="Disordered" evidence="1">
    <location>
        <begin position="1"/>
        <end position="58"/>
    </location>
</feature>
<dbReference type="InterPro" id="IPR036691">
    <property type="entry name" value="Endo/exonu/phosph_ase_sf"/>
</dbReference>
<accession>A0A9D4YS76</accession>
<protein>
    <recommendedName>
        <fullName evidence="4">Endonuclease/exonuclease/phosphatase domain-containing protein</fullName>
    </recommendedName>
</protein>
<evidence type="ECO:0008006" key="4">
    <source>
        <dbReference type="Google" id="ProtNLM"/>
    </source>
</evidence>
<keyword evidence="3" id="KW-1185">Reference proteome</keyword>
<comment type="caution">
    <text evidence="2">The sequence shown here is derived from an EMBL/GenBank/DDBJ whole genome shotgun (WGS) entry which is preliminary data.</text>
</comment>
<dbReference type="SUPFAM" id="SSF56219">
    <property type="entry name" value="DNase I-like"/>
    <property type="match status" value="1"/>
</dbReference>
<feature type="compositionally biased region" description="Basic and acidic residues" evidence="1">
    <location>
        <begin position="160"/>
        <end position="170"/>
    </location>
</feature>
<evidence type="ECO:0000313" key="3">
    <source>
        <dbReference type="Proteomes" id="UP000821837"/>
    </source>
</evidence>